<dbReference type="SUPFAM" id="SSF53383">
    <property type="entry name" value="PLP-dependent transferases"/>
    <property type="match status" value="1"/>
</dbReference>
<proteinExistence type="inferred from homology"/>
<dbReference type="Proteomes" id="UP001500936">
    <property type="component" value="Unassembled WGS sequence"/>
</dbReference>
<dbReference type="InterPro" id="IPR015424">
    <property type="entry name" value="PyrdxlP-dep_Trfase"/>
</dbReference>
<dbReference type="InterPro" id="IPR051446">
    <property type="entry name" value="HTH_trans_reg/aminotransferase"/>
</dbReference>
<reference evidence="9" key="1">
    <citation type="journal article" date="2019" name="Int. J. Syst. Evol. Microbiol.">
        <title>The Global Catalogue of Microorganisms (GCM) 10K type strain sequencing project: providing services to taxonomists for standard genome sequencing and annotation.</title>
        <authorList>
            <consortium name="The Broad Institute Genomics Platform"/>
            <consortium name="The Broad Institute Genome Sequencing Center for Infectious Disease"/>
            <person name="Wu L."/>
            <person name="Ma J."/>
        </authorList>
    </citation>
    <scope>NUCLEOTIDE SEQUENCE [LARGE SCALE GENOMIC DNA]</scope>
    <source>
        <strain evidence="9">JCM 17925</strain>
    </source>
</reference>
<feature type="domain" description="HTH gntR-type" evidence="7">
    <location>
        <begin position="16"/>
        <end position="84"/>
    </location>
</feature>
<keyword evidence="2" id="KW-0663">Pyridoxal phosphate</keyword>
<dbReference type="InterPro" id="IPR000524">
    <property type="entry name" value="Tscrpt_reg_HTH_GntR"/>
</dbReference>
<dbReference type="Pfam" id="PF00155">
    <property type="entry name" value="Aminotran_1_2"/>
    <property type="match status" value="1"/>
</dbReference>
<accession>A0ABP8KTG1</accession>
<dbReference type="RefSeq" id="WP_345270400.1">
    <property type="nucleotide sequence ID" value="NZ_BAABHB010000013.1"/>
</dbReference>
<comment type="similarity">
    <text evidence="1">In the C-terminal section; belongs to the class-I pyridoxal-phosphate-dependent aminotransferase family.</text>
</comment>
<gene>
    <name evidence="8" type="ORF">GCM10023187_46010</name>
</gene>
<dbReference type="PROSITE" id="PS50949">
    <property type="entry name" value="HTH_GNTR"/>
    <property type="match status" value="1"/>
</dbReference>
<dbReference type="Gene3D" id="3.90.1150.10">
    <property type="entry name" value="Aspartate Aminotransferase, domain 1"/>
    <property type="match status" value="1"/>
</dbReference>
<organism evidence="8 9">
    <name type="scientific">Nibrella viscosa</name>
    <dbReference type="NCBI Taxonomy" id="1084524"/>
    <lineage>
        <taxon>Bacteria</taxon>
        <taxon>Pseudomonadati</taxon>
        <taxon>Bacteroidota</taxon>
        <taxon>Cytophagia</taxon>
        <taxon>Cytophagales</taxon>
        <taxon>Spirosomataceae</taxon>
        <taxon>Nibrella</taxon>
    </lineage>
</organism>
<keyword evidence="5" id="KW-0804">Transcription</keyword>
<keyword evidence="8" id="KW-0032">Aminotransferase</keyword>
<dbReference type="Pfam" id="PF00392">
    <property type="entry name" value="GntR"/>
    <property type="match status" value="1"/>
</dbReference>
<keyword evidence="9" id="KW-1185">Reference proteome</keyword>
<dbReference type="PANTHER" id="PTHR46577">
    <property type="entry name" value="HTH-TYPE TRANSCRIPTIONAL REGULATORY PROTEIN GABR"/>
    <property type="match status" value="1"/>
</dbReference>
<dbReference type="Gene3D" id="3.40.640.10">
    <property type="entry name" value="Type I PLP-dependent aspartate aminotransferase-like (Major domain)"/>
    <property type="match status" value="1"/>
</dbReference>
<keyword evidence="8" id="KW-0808">Transferase</keyword>
<evidence type="ECO:0000313" key="9">
    <source>
        <dbReference type="Proteomes" id="UP001500936"/>
    </source>
</evidence>
<dbReference type="CDD" id="cd00609">
    <property type="entry name" value="AAT_like"/>
    <property type="match status" value="1"/>
</dbReference>
<comment type="caution">
    <text evidence="8">The sequence shown here is derived from an EMBL/GenBank/DDBJ whole genome shotgun (WGS) entry which is preliminary data.</text>
</comment>
<dbReference type="Gene3D" id="1.10.10.10">
    <property type="entry name" value="Winged helix-like DNA-binding domain superfamily/Winged helix DNA-binding domain"/>
    <property type="match status" value="1"/>
</dbReference>
<name>A0ABP8KTG1_9BACT</name>
<dbReference type="InterPro" id="IPR036388">
    <property type="entry name" value="WH-like_DNA-bd_sf"/>
</dbReference>
<dbReference type="InterPro" id="IPR015421">
    <property type="entry name" value="PyrdxlP-dep_Trfase_major"/>
</dbReference>
<protein>
    <submittedName>
        <fullName evidence="8">PLP-dependent aminotransferase family protein</fullName>
    </submittedName>
</protein>
<dbReference type="CDD" id="cd07377">
    <property type="entry name" value="WHTH_GntR"/>
    <property type="match status" value="1"/>
</dbReference>
<evidence type="ECO:0000256" key="6">
    <source>
        <dbReference type="SAM" id="MobiDB-lite"/>
    </source>
</evidence>
<evidence type="ECO:0000256" key="2">
    <source>
        <dbReference type="ARBA" id="ARBA00022898"/>
    </source>
</evidence>
<evidence type="ECO:0000313" key="8">
    <source>
        <dbReference type="EMBL" id="GAA4415497.1"/>
    </source>
</evidence>
<sequence>MRTDPITQRKPAGKPEHLYLQLARNIEQQIRDEVLRVGDKLPSIRTVCREQGISMSTATQAYYELESRSLIESRPQSGYYVSRSPRRQLPVPQTSRPAEKEYQESQEDLIQNVYAELHRSNTIPLSLGVPADDLLPIAKLNKAMVQAMRKLPAGGTQYEEIQGNEKLRRQIAHWSFTWQGHLSDKDIVTTAGSMNALSYCLMAVTRRGDTIAVESPVYFGILQLARSLGLHVLELPTHPQTGIELDALKNALPTLTACVLVSNFNNPLGSCMPDEHKREVVRLLEHHNIPLIEDDLYGDVYFGQNRPKSCKTYDKAGLVLWCGSVSKTLAPGYRVGWTAPGRFTEQITRLKMLHSVSSTTLTQEVVANFLANGRYENHLRKLRRTLHTNSLQYSRAIADYFPEGTRISQPQGGFVLWVELAKTISTVELYKRAMRHGISLAPGRMFTLQNQFDNSMRLSYGLPWSHQIDQALKTVGMLAKNIYLGR</sequence>
<dbReference type="GO" id="GO:0008483">
    <property type="term" value="F:transaminase activity"/>
    <property type="evidence" value="ECO:0007669"/>
    <property type="project" value="UniProtKB-KW"/>
</dbReference>
<dbReference type="InterPro" id="IPR004839">
    <property type="entry name" value="Aminotransferase_I/II_large"/>
</dbReference>
<evidence type="ECO:0000256" key="5">
    <source>
        <dbReference type="ARBA" id="ARBA00023163"/>
    </source>
</evidence>
<dbReference type="InterPro" id="IPR015422">
    <property type="entry name" value="PyrdxlP-dep_Trfase_small"/>
</dbReference>
<evidence type="ECO:0000256" key="3">
    <source>
        <dbReference type="ARBA" id="ARBA00023015"/>
    </source>
</evidence>
<evidence type="ECO:0000259" key="7">
    <source>
        <dbReference type="PROSITE" id="PS50949"/>
    </source>
</evidence>
<feature type="region of interest" description="Disordered" evidence="6">
    <location>
        <begin position="76"/>
        <end position="103"/>
    </location>
</feature>
<dbReference type="SMART" id="SM00345">
    <property type="entry name" value="HTH_GNTR"/>
    <property type="match status" value="1"/>
</dbReference>
<dbReference type="SUPFAM" id="SSF46785">
    <property type="entry name" value="Winged helix' DNA-binding domain"/>
    <property type="match status" value="1"/>
</dbReference>
<evidence type="ECO:0000256" key="1">
    <source>
        <dbReference type="ARBA" id="ARBA00005384"/>
    </source>
</evidence>
<keyword evidence="4" id="KW-0238">DNA-binding</keyword>
<dbReference type="InterPro" id="IPR036390">
    <property type="entry name" value="WH_DNA-bd_sf"/>
</dbReference>
<evidence type="ECO:0000256" key="4">
    <source>
        <dbReference type="ARBA" id="ARBA00023125"/>
    </source>
</evidence>
<keyword evidence="3" id="KW-0805">Transcription regulation</keyword>
<dbReference type="EMBL" id="BAABHB010000013">
    <property type="protein sequence ID" value="GAA4415497.1"/>
    <property type="molecule type" value="Genomic_DNA"/>
</dbReference>
<dbReference type="PANTHER" id="PTHR46577:SF2">
    <property type="entry name" value="TRANSCRIPTIONAL REGULATORY PROTEIN"/>
    <property type="match status" value="1"/>
</dbReference>